<dbReference type="EMBL" id="SSXO01000001">
    <property type="protein sequence ID" value="TII01196.1"/>
    <property type="molecule type" value="Genomic_DNA"/>
</dbReference>
<dbReference type="RefSeq" id="WP_029180492.1">
    <property type="nucleotide sequence ID" value="NZ_CEEW01000076.1"/>
</dbReference>
<organism evidence="1 3">
    <name type="scientific">Streptococcus suis</name>
    <dbReference type="NCBI Taxonomy" id="1307"/>
    <lineage>
        <taxon>Bacteria</taxon>
        <taxon>Bacillati</taxon>
        <taxon>Bacillota</taxon>
        <taxon>Bacilli</taxon>
        <taxon>Lactobacillales</taxon>
        <taxon>Streptococcaceae</taxon>
        <taxon>Streptococcus</taxon>
    </lineage>
</organism>
<name>A0A0Z8DU16_STRSU</name>
<gene>
    <name evidence="1" type="ORF">ERS132385_01017</name>
    <name evidence="2" type="ORF">FAJ39_02400</name>
</gene>
<protein>
    <submittedName>
        <fullName evidence="2">Phage tail protein</fullName>
    </submittedName>
    <submittedName>
        <fullName evidence="1">Prophage LambdaSa04, tail protein</fullName>
    </submittedName>
</protein>
<dbReference type="OrthoDB" id="2139195at2"/>
<dbReference type="Proteomes" id="UP000073434">
    <property type="component" value="Unassembled WGS sequence"/>
</dbReference>
<reference evidence="2 4" key="2">
    <citation type="submission" date="2019-04" db="EMBL/GenBank/DDBJ databases">
        <title>Genome analysis of Streptococcus suis strain WUSS424.</title>
        <authorList>
            <person name="Chen H."/>
            <person name="Gao X."/>
            <person name="Wu Z."/>
        </authorList>
    </citation>
    <scope>NUCLEOTIDE SEQUENCE [LARGE SCALE GENOMIC DNA]</scope>
    <source>
        <strain evidence="2 4">WUSS424</strain>
    </source>
</reference>
<reference evidence="1 3" key="1">
    <citation type="submission" date="2016-02" db="EMBL/GenBank/DDBJ databases">
        <authorList>
            <consortium name="Pathogen Informatics"/>
        </authorList>
    </citation>
    <scope>NUCLEOTIDE SEQUENCE [LARGE SCALE GENOMIC DNA]</scope>
    <source>
        <strain evidence="1 3">LSS23</strain>
    </source>
</reference>
<dbReference type="AlphaFoldDB" id="A0A0Z8DU16"/>
<evidence type="ECO:0000313" key="2">
    <source>
        <dbReference type="EMBL" id="TII01196.1"/>
    </source>
</evidence>
<dbReference type="Proteomes" id="UP000305165">
    <property type="component" value="Unassembled WGS sequence"/>
</dbReference>
<evidence type="ECO:0000313" key="1">
    <source>
        <dbReference type="EMBL" id="CYU50213.1"/>
    </source>
</evidence>
<evidence type="ECO:0000313" key="4">
    <source>
        <dbReference type="Proteomes" id="UP000305165"/>
    </source>
</evidence>
<dbReference type="EMBL" id="FIFW01000008">
    <property type="protein sequence ID" value="CYU50213.1"/>
    <property type="molecule type" value="Genomic_DNA"/>
</dbReference>
<proteinExistence type="predicted"/>
<sequence>MIKHNALTIGGVSTSSFPFKVIVEDSPSITVSESKTQLIEHQGLSGAVLQTNPRRSVMELSYTLYLVKPSEEQLLSFLKLFLKEGFWLENASFKTIRFWCYKVHHTPVQKDKLGVYEFKVTFSCHPTKWFKTTTSQVFRTSGTFRSQGSAIAFPKITISGNSTSETSFTIGDDVIRLERLQETLIMDNNPSQPSFKTQRGQPVKWSGDFISIDAARNDSVGVVLGAGITSLTIEMNWGWA</sequence>
<evidence type="ECO:0000313" key="3">
    <source>
        <dbReference type="Proteomes" id="UP000073434"/>
    </source>
</evidence>
<accession>A0A0Z8DU16</accession>